<reference evidence="3" key="1">
    <citation type="journal article" date="2019" name="Int. J. Syst. Evol. Microbiol.">
        <title>The Global Catalogue of Microorganisms (GCM) 10K type strain sequencing project: providing services to taxonomists for standard genome sequencing and annotation.</title>
        <authorList>
            <consortium name="The Broad Institute Genomics Platform"/>
            <consortium name="The Broad Institute Genome Sequencing Center for Infectious Disease"/>
            <person name="Wu L."/>
            <person name="Ma J."/>
        </authorList>
    </citation>
    <scope>NUCLEOTIDE SEQUENCE [LARGE SCALE GENOMIC DNA]</scope>
    <source>
        <strain evidence="3">CCM 7043</strain>
    </source>
</reference>
<protein>
    <recommendedName>
        <fullName evidence="4">DNA-binding protein</fullName>
    </recommendedName>
</protein>
<keyword evidence="3" id="KW-1185">Reference proteome</keyword>
<dbReference type="Proteomes" id="UP001597338">
    <property type="component" value="Unassembled WGS sequence"/>
</dbReference>
<organism evidence="2 3">
    <name type="scientific">Promicromonospora aerolata</name>
    <dbReference type="NCBI Taxonomy" id="195749"/>
    <lineage>
        <taxon>Bacteria</taxon>
        <taxon>Bacillati</taxon>
        <taxon>Actinomycetota</taxon>
        <taxon>Actinomycetes</taxon>
        <taxon>Micrococcales</taxon>
        <taxon>Promicromonosporaceae</taxon>
        <taxon>Promicromonospora</taxon>
    </lineage>
</organism>
<evidence type="ECO:0000313" key="2">
    <source>
        <dbReference type="EMBL" id="MFD2024018.1"/>
    </source>
</evidence>
<sequence length="172" mass="18089">MTESAPAHGEEPAGRPAGPGVAGQIVQDLDAYVLWPLVPLLGIDAHDLMLDRAEARSRLLAAELTGADTRVRAQAVIDLMNALWGRGDPPDPWWTTSLGRACAAALAPQVDGAVTHQQAADMLGITRGSIAQMVARGTLLRHQDGGVDKAAVLRRLARPTEPVATASTRRPG</sequence>
<evidence type="ECO:0000256" key="1">
    <source>
        <dbReference type="SAM" id="MobiDB-lite"/>
    </source>
</evidence>
<dbReference type="RefSeq" id="WP_377179142.1">
    <property type="nucleotide sequence ID" value="NZ_JBHUHF010000001.1"/>
</dbReference>
<gene>
    <name evidence="2" type="ORF">ACFSL2_00685</name>
</gene>
<evidence type="ECO:0008006" key="4">
    <source>
        <dbReference type="Google" id="ProtNLM"/>
    </source>
</evidence>
<accession>A0ABW4V1A3</accession>
<comment type="caution">
    <text evidence="2">The sequence shown here is derived from an EMBL/GenBank/DDBJ whole genome shotgun (WGS) entry which is preliminary data.</text>
</comment>
<dbReference type="EMBL" id="JBHUHF010000001">
    <property type="protein sequence ID" value="MFD2024018.1"/>
    <property type="molecule type" value="Genomic_DNA"/>
</dbReference>
<evidence type="ECO:0000313" key="3">
    <source>
        <dbReference type="Proteomes" id="UP001597338"/>
    </source>
</evidence>
<name>A0ABW4V1A3_9MICO</name>
<proteinExistence type="predicted"/>
<feature type="region of interest" description="Disordered" evidence="1">
    <location>
        <begin position="1"/>
        <end position="21"/>
    </location>
</feature>